<dbReference type="InterPro" id="IPR038449">
    <property type="entry name" value="SirA_sf"/>
</dbReference>
<dbReference type="RefSeq" id="WP_239673965.1">
    <property type="nucleotide sequence ID" value="NZ_CP049742.1"/>
</dbReference>
<evidence type="ECO:0000313" key="1">
    <source>
        <dbReference type="EMBL" id="QPC46443.1"/>
    </source>
</evidence>
<dbReference type="Proteomes" id="UP000593626">
    <property type="component" value="Chromosome"/>
</dbReference>
<dbReference type="KEGG" id="mcui:G8O30_05430"/>
<dbReference type="EMBL" id="CP049742">
    <property type="protein sequence ID" value="QPC46443.1"/>
    <property type="molecule type" value="Genomic_DNA"/>
</dbReference>
<gene>
    <name evidence="1" type="primary">sirA</name>
    <name evidence="1" type="ORF">G8O30_05430</name>
</gene>
<evidence type="ECO:0000313" key="2">
    <source>
        <dbReference type="Proteomes" id="UP000593626"/>
    </source>
</evidence>
<keyword evidence="2" id="KW-1185">Reference proteome</keyword>
<protein>
    <submittedName>
        <fullName evidence="1">Sporulation inhibitor of replication protein SirA</fullName>
    </submittedName>
</protein>
<name>A0A7S8CAM0_9BACI</name>
<dbReference type="AlphaFoldDB" id="A0A7S8CAM0"/>
<reference evidence="1 2" key="1">
    <citation type="submission" date="2019-07" db="EMBL/GenBank/DDBJ databases">
        <title>Genome sequence of 2 isolates from Red Sea Mangroves.</title>
        <authorList>
            <person name="Sefrji F."/>
            <person name="Michoud G."/>
            <person name="Merlino G."/>
            <person name="Daffonchio D."/>
        </authorList>
    </citation>
    <scope>NUCLEOTIDE SEQUENCE [LARGE SCALE GENOMIC DNA]</scope>
    <source>
        <strain evidence="1 2">R1DC41</strain>
    </source>
</reference>
<proteinExistence type="predicted"/>
<sequence>MRIYHIHSIEQEFAYFFYGRESKFLSLFQHYRRASDWMKPHIEKQITAVTKPLFFFTIERLLQQHGSFSIQPQTQLPTYELKGKDHEVEAIVEFHPRQLVLKVMRGRYKELVLFELLRKLDEHLLVVDWEYEQVGWVKPIKEKTTFYHEKI</sequence>
<dbReference type="Pfam" id="PF10747">
    <property type="entry name" value="SirA"/>
    <property type="match status" value="1"/>
</dbReference>
<dbReference type="InterPro" id="IPR019683">
    <property type="entry name" value="SirA"/>
</dbReference>
<organism evidence="1 2">
    <name type="scientific">Mangrovibacillus cuniculi</name>
    <dbReference type="NCBI Taxonomy" id="2593652"/>
    <lineage>
        <taxon>Bacteria</taxon>
        <taxon>Bacillati</taxon>
        <taxon>Bacillota</taxon>
        <taxon>Bacilli</taxon>
        <taxon>Bacillales</taxon>
        <taxon>Bacillaceae</taxon>
        <taxon>Mangrovibacillus</taxon>
    </lineage>
</organism>
<accession>A0A7S8CAM0</accession>
<dbReference type="Gene3D" id="3.30.310.250">
    <property type="entry name" value="Sporulation inhibitor of replication protein SirA"/>
    <property type="match status" value="1"/>
</dbReference>